<dbReference type="SUPFAM" id="SSF53098">
    <property type="entry name" value="Ribonuclease H-like"/>
    <property type="match status" value="1"/>
</dbReference>
<dbReference type="InterPro" id="IPR003100">
    <property type="entry name" value="PAZ_dom"/>
</dbReference>
<proteinExistence type="predicted"/>
<comment type="caution">
    <text evidence="3">The sequence shown here is derived from an EMBL/GenBank/DDBJ whole genome shotgun (WGS) entry which is preliminary data.</text>
</comment>
<feature type="domain" description="Piwi" evidence="2">
    <location>
        <begin position="583"/>
        <end position="933"/>
    </location>
</feature>
<feature type="region of interest" description="Disordered" evidence="1">
    <location>
        <begin position="1"/>
        <end position="32"/>
    </location>
</feature>
<keyword evidence="4" id="KW-1185">Reference proteome</keyword>
<dbReference type="Gene3D" id="3.40.50.2300">
    <property type="match status" value="1"/>
</dbReference>
<dbReference type="CDD" id="cd02846">
    <property type="entry name" value="PAZ_argonaute_like"/>
    <property type="match status" value="1"/>
</dbReference>
<evidence type="ECO:0000259" key="2">
    <source>
        <dbReference type="PROSITE" id="PS50822"/>
    </source>
</evidence>
<reference evidence="3 4" key="1">
    <citation type="journal article" date="2024" name="IMA Fungus">
        <title>Apiospora arundinis, a panoply of carbohydrate-active enzymes and secondary metabolites.</title>
        <authorList>
            <person name="Sorensen T."/>
            <person name="Petersen C."/>
            <person name="Muurmann A.T."/>
            <person name="Christiansen J.V."/>
            <person name="Brundto M.L."/>
            <person name="Overgaard C.K."/>
            <person name="Boysen A.T."/>
            <person name="Wollenberg R.D."/>
            <person name="Larsen T.O."/>
            <person name="Sorensen J.L."/>
            <person name="Nielsen K.L."/>
            <person name="Sondergaard T.E."/>
        </authorList>
    </citation>
    <scope>NUCLEOTIDE SEQUENCE [LARGE SCALE GENOMIC DNA]</scope>
    <source>
        <strain evidence="3 4">AAU 773</strain>
    </source>
</reference>
<dbReference type="PANTHER" id="PTHR22891">
    <property type="entry name" value="EUKARYOTIC TRANSLATION INITIATION FACTOR 2C"/>
    <property type="match status" value="1"/>
</dbReference>
<protein>
    <submittedName>
        <fullName evidence="3">Piwi domain-containing protein</fullName>
    </submittedName>
</protein>
<gene>
    <name evidence="3" type="ORF">PGQ11_011374</name>
</gene>
<name>A0ABR2HZY3_9PEZI</name>
<dbReference type="Pfam" id="PF02170">
    <property type="entry name" value="PAZ"/>
    <property type="match status" value="1"/>
</dbReference>
<dbReference type="InterPro" id="IPR003165">
    <property type="entry name" value="Piwi"/>
</dbReference>
<dbReference type="InterPro" id="IPR012337">
    <property type="entry name" value="RNaseH-like_sf"/>
</dbReference>
<dbReference type="InterPro" id="IPR036397">
    <property type="entry name" value="RNaseH_sf"/>
</dbReference>
<dbReference type="Proteomes" id="UP001390339">
    <property type="component" value="Unassembled WGS sequence"/>
</dbReference>
<evidence type="ECO:0000256" key="1">
    <source>
        <dbReference type="SAM" id="MobiDB-lite"/>
    </source>
</evidence>
<dbReference type="InterPro" id="IPR014811">
    <property type="entry name" value="ArgoL1"/>
</dbReference>
<dbReference type="Pfam" id="PF08699">
    <property type="entry name" value="ArgoL1"/>
    <property type="match status" value="1"/>
</dbReference>
<dbReference type="SMART" id="SM00950">
    <property type="entry name" value="Piwi"/>
    <property type="match status" value="1"/>
</dbReference>
<dbReference type="SMART" id="SM01163">
    <property type="entry name" value="DUF1785"/>
    <property type="match status" value="1"/>
</dbReference>
<feature type="region of interest" description="Disordered" evidence="1">
    <location>
        <begin position="671"/>
        <end position="706"/>
    </location>
</feature>
<dbReference type="PROSITE" id="PS50822">
    <property type="entry name" value="PIWI"/>
    <property type="match status" value="1"/>
</dbReference>
<dbReference type="InterPro" id="IPR036085">
    <property type="entry name" value="PAZ_dom_sf"/>
</dbReference>
<sequence length="965" mass="107736">MASAAKPSQEGLGETEMFPIRPGYGGTEFSNVPRGNTSHPFGHTLLTNYFSIDPPASGMAVAWKRYSIQVQATDNSNDAPKGFKLRQLIKQALSSLGISESQYATDFKDQVIVLKGVTPKKLDCKESFTNDRGVVKYYDIKLVGETEISFSKIKDFLGQKQELPAGNPNPYTCLSEILDAAGIVLGHGARDNPGINSLRSGRYFPFHPVSDDNQAELTELLMVIRGYFQSVRPASTYAQTPQPRLLLNANVAYGVFRRPRSLQDIFNNKKHFQPEDEYHELINRQLAKAKIVYAAPVLGSASPQERNKVMLGLADSRRRNGSTTFSQGVRFGRPKQVSFVLDGQGNMSNSLRNWYNKQNKSNVSISVFDYFKLQFNMNLTHNLPLIDIGTPQKSVFVPAELCKVRPGQLVATKLDSESSTKMINFACKVPSQNQSFIKGTGRRVLQLDGNDKLTKFQLSVKKELVEVKGRLLRAPLVQYRDEAAIQKSGGGWDRQAGNGVFKASEKCIDWMCVHIHREKATKVPEIQTALDELGTHLEDKLGLNINREPKATFEVVGGDEPAQFDDLRKKIQQRERNNTLPSYLVVVLPFRSPYLYKNIKVMGDVEYGFHTVCITKAKLLKLQTSTWDGLGFKLNLKAGGVNHQLDGKDVPTLIKKGETMFVGYDVTHPTNLDSNKKASKPNNSKGEGEDMANKMGSMKLGSSPPSQVALVPPSQVALVASVDKDLGQWPVVTWKNPGTQEMVNELKTHFLSRLELYFKQNGKLPKSIVIYRDGVSEGQYEQVTSIELPQIRNACEEALTSHGMKGSIPITLVVAVKRHQTRFYPPKSQDKTVADRNGNTKAGFVVDNSVTVKSHWDFYLQAHAAIQGTARPAHYTVLHDEIFRNQFAKPADHLEQVTHCISYAYGRATKAVSLCTPAYYADMACTRARDHMWELYDTHIKAQRDQGTIVGSKVHENLKDSMYYI</sequence>
<dbReference type="Gene3D" id="3.30.420.10">
    <property type="entry name" value="Ribonuclease H-like superfamily/Ribonuclease H"/>
    <property type="match status" value="1"/>
</dbReference>
<dbReference type="SUPFAM" id="SSF101690">
    <property type="entry name" value="PAZ domain"/>
    <property type="match status" value="1"/>
</dbReference>
<dbReference type="Gene3D" id="2.170.260.10">
    <property type="entry name" value="paz domain"/>
    <property type="match status" value="1"/>
</dbReference>
<organism evidence="3 4">
    <name type="scientific">Apiospora arundinis</name>
    <dbReference type="NCBI Taxonomy" id="335852"/>
    <lineage>
        <taxon>Eukaryota</taxon>
        <taxon>Fungi</taxon>
        <taxon>Dikarya</taxon>
        <taxon>Ascomycota</taxon>
        <taxon>Pezizomycotina</taxon>
        <taxon>Sordariomycetes</taxon>
        <taxon>Xylariomycetidae</taxon>
        <taxon>Amphisphaeriales</taxon>
        <taxon>Apiosporaceae</taxon>
        <taxon>Apiospora</taxon>
    </lineage>
</organism>
<dbReference type="Pfam" id="PF02171">
    <property type="entry name" value="Piwi"/>
    <property type="match status" value="1"/>
</dbReference>
<evidence type="ECO:0000313" key="4">
    <source>
        <dbReference type="Proteomes" id="UP001390339"/>
    </source>
</evidence>
<evidence type="ECO:0000313" key="3">
    <source>
        <dbReference type="EMBL" id="KAK8855462.1"/>
    </source>
</evidence>
<accession>A0ABR2HZY3</accession>
<dbReference type="EMBL" id="JAPCWZ010000007">
    <property type="protein sequence ID" value="KAK8855462.1"/>
    <property type="molecule type" value="Genomic_DNA"/>
</dbReference>